<dbReference type="Pfam" id="PF23931">
    <property type="entry name" value="Terminase_6"/>
    <property type="match status" value="1"/>
</dbReference>
<gene>
    <name evidence="2" type="primary">2</name>
    <name evidence="2" type="ORF">GALAXY_2</name>
</gene>
<name>A0A0U4B2B0_9CAUD</name>
<keyword evidence="3" id="KW-1185">Reference proteome</keyword>
<reference evidence="2 3" key="1">
    <citation type="submission" date="2015-11" db="EMBL/GenBank/DDBJ databases">
        <authorList>
            <person name="Park Y."/>
            <person name="Guerrero C.A."/>
            <person name="Garlena R.A."/>
            <person name="Russell D.A."/>
            <person name="Pope W.H."/>
            <person name="Jacobs-Sera D."/>
            <person name="Hendrix R.W."/>
            <person name="Hatfull G.F."/>
        </authorList>
    </citation>
    <scope>NUCLEOTIDE SEQUENCE [LARGE SCALE GENOMIC DNA]</scope>
</reference>
<sequence>MDVWETTNEAIQAAKRAGVLTDMDEGACSALLQLAERLDDPDYPNIDGRFDNVTAALYFKACDQLGLTPAGRSRLGEIKEKKGGRLAELRAIQGGKTGKRTG</sequence>
<dbReference type="OrthoDB" id="32447at10239"/>
<dbReference type="GeneID" id="40069870"/>
<dbReference type="RefSeq" id="YP_009594348.1">
    <property type="nucleotide sequence ID" value="NC_041876.1"/>
</dbReference>
<dbReference type="InterPro" id="IPR057630">
    <property type="entry name" value="Terminase_6"/>
</dbReference>
<evidence type="ECO:0000313" key="2">
    <source>
        <dbReference type="EMBL" id="ALY08848.1"/>
    </source>
</evidence>
<dbReference type="KEGG" id="vg:40069870"/>
<protein>
    <recommendedName>
        <fullName evidence="1">Terminase small subunit actinomycetes phage-type domain-containing protein</fullName>
    </recommendedName>
</protein>
<evidence type="ECO:0000313" key="3">
    <source>
        <dbReference type="Proteomes" id="UP000223164"/>
    </source>
</evidence>
<dbReference type="Proteomes" id="UP000223164">
    <property type="component" value="Segment"/>
</dbReference>
<feature type="domain" description="Terminase small subunit actinomycetes phage-type" evidence="1">
    <location>
        <begin position="10"/>
        <end position="96"/>
    </location>
</feature>
<dbReference type="EMBL" id="KU160644">
    <property type="protein sequence ID" value="ALY08848.1"/>
    <property type="molecule type" value="Genomic_DNA"/>
</dbReference>
<accession>A0A0U4B2B0</accession>
<proteinExistence type="predicted"/>
<organism evidence="2 3">
    <name type="scientific">Arthrobacter phage Galaxy</name>
    <dbReference type="NCBI Taxonomy" id="1772326"/>
    <lineage>
        <taxon>Viruses</taxon>
        <taxon>Duplodnaviria</taxon>
        <taxon>Heunggongvirae</taxon>
        <taxon>Uroviricota</taxon>
        <taxon>Caudoviricetes</taxon>
        <taxon>Galaxyvirus</taxon>
        <taxon>Galaxyvirus galaxy</taxon>
    </lineage>
</organism>
<evidence type="ECO:0000259" key="1">
    <source>
        <dbReference type="Pfam" id="PF23931"/>
    </source>
</evidence>